<comment type="caution">
    <text evidence="13">The sequence shown here is derived from an EMBL/GenBank/DDBJ whole genome shotgun (WGS) entry which is preliminary data.</text>
</comment>
<evidence type="ECO:0000256" key="1">
    <source>
        <dbReference type="ARBA" id="ARBA00004141"/>
    </source>
</evidence>
<dbReference type="InterPro" id="IPR015876">
    <property type="entry name" value="Acyl-CoA_DS"/>
</dbReference>
<dbReference type="CDD" id="cd03505">
    <property type="entry name" value="Delta9-FADS-like"/>
    <property type="match status" value="1"/>
</dbReference>
<organism evidence="13 14">
    <name type="scientific">Cryptosporangium minutisporangium</name>
    <dbReference type="NCBI Taxonomy" id="113569"/>
    <lineage>
        <taxon>Bacteria</taxon>
        <taxon>Bacillati</taxon>
        <taxon>Actinomycetota</taxon>
        <taxon>Actinomycetes</taxon>
        <taxon>Cryptosporangiales</taxon>
        <taxon>Cryptosporangiaceae</taxon>
        <taxon>Cryptosporangium</taxon>
    </lineage>
</organism>
<feature type="transmembrane region" description="Helical" evidence="11">
    <location>
        <begin position="63"/>
        <end position="84"/>
    </location>
</feature>
<dbReference type="PANTHER" id="PTHR11351:SF3">
    <property type="entry name" value="BLL4393 PROTEIN"/>
    <property type="match status" value="1"/>
</dbReference>
<sequence length="322" mass="35561">MSTDTSAPTRPAPAPRQPKPLLIDSPHSTLSLVTLWTFVALPFVALVAAVPLAWGWGLTALDAAMAVTGYVITGLGVTVGYHRYLTHGSFKARRPLRVALAVAGSLAVEGSVIQWVADHRRHHAFTDREGDPHSPWRYGTSVGALAKGLFYAHCGWFFDKETTNRARFAPDLVADRDMRTVDRLFGPLIAVSLLTPAVIGGLVTWSWTGALTGLFWGGLVRMALLHHVTWSVNSICHVVGSRPFVSRDKDRATNFWPLAILSFGESWHNSHHADPTGARHGVLRGQLDPSARLIWVFERLGWAWDVRWPDPIRLATKRNVDH</sequence>
<evidence type="ECO:0000256" key="5">
    <source>
        <dbReference type="ARBA" id="ARBA00022989"/>
    </source>
</evidence>
<feature type="transmembrane region" description="Helical" evidence="11">
    <location>
        <begin position="96"/>
        <end position="116"/>
    </location>
</feature>
<proteinExistence type="inferred from homology"/>
<dbReference type="PRINTS" id="PR00075">
    <property type="entry name" value="FACDDSATRASE"/>
</dbReference>
<dbReference type="PANTHER" id="PTHR11351">
    <property type="entry name" value="ACYL-COA DESATURASE"/>
    <property type="match status" value="1"/>
</dbReference>
<evidence type="ECO:0000256" key="8">
    <source>
        <dbReference type="ARBA" id="ARBA00023098"/>
    </source>
</evidence>
<evidence type="ECO:0000256" key="2">
    <source>
        <dbReference type="ARBA" id="ARBA00008749"/>
    </source>
</evidence>
<comment type="subcellular location">
    <subcellularLocation>
        <location evidence="1">Membrane</location>
        <topology evidence="1">Multi-pass membrane protein</topology>
    </subcellularLocation>
</comment>
<dbReference type="InterPro" id="IPR005804">
    <property type="entry name" value="FA_desaturase_dom"/>
</dbReference>
<keyword evidence="4" id="KW-0276">Fatty acid metabolism</keyword>
<reference evidence="14" key="1">
    <citation type="journal article" date="2019" name="Int. J. Syst. Evol. Microbiol.">
        <title>The Global Catalogue of Microorganisms (GCM) 10K type strain sequencing project: providing services to taxonomists for standard genome sequencing and annotation.</title>
        <authorList>
            <consortium name="The Broad Institute Genomics Platform"/>
            <consortium name="The Broad Institute Genome Sequencing Center for Infectious Disease"/>
            <person name="Wu L."/>
            <person name="Ma J."/>
        </authorList>
    </citation>
    <scope>NUCLEOTIDE SEQUENCE [LARGE SCALE GENOMIC DNA]</scope>
    <source>
        <strain evidence="14">JCM 9458</strain>
    </source>
</reference>
<keyword evidence="9 11" id="KW-0472">Membrane</keyword>
<evidence type="ECO:0000256" key="3">
    <source>
        <dbReference type="ARBA" id="ARBA00022692"/>
    </source>
</evidence>
<evidence type="ECO:0000256" key="6">
    <source>
        <dbReference type="ARBA" id="ARBA00023002"/>
    </source>
</evidence>
<evidence type="ECO:0000256" key="9">
    <source>
        <dbReference type="ARBA" id="ARBA00023136"/>
    </source>
</evidence>
<comment type="similarity">
    <text evidence="2">Belongs to the fatty acid desaturase type 2 family.</text>
</comment>
<dbReference type="Pfam" id="PF00487">
    <property type="entry name" value="FA_desaturase"/>
    <property type="match status" value="1"/>
</dbReference>
<evidence type="ECO:0000256" key="7">
    <source>
        <dbReference type="ARBA" id="ARBA00023004"/>
    </source>
</evidence>
<feature type="domain" description="Fatty acid desaturase" evidence="12">
    <location>
        <begin position="67"/>
        <end position="276"/>
    </location>
</feature>
<feature type="transmembrane region" description="Helical" evidence="11">
    <location>
        <begin position="136"/>
        <end position="158"/>
    </location>
</feature>
<feature type="transmembrane region" description="Helical" evidence="11">
    <location>
        <begin position="184"/>
        <end position="207"/>
    </location>
</feature>
<evidence type="ECO:0000313" key="14">
    <source>
        <dbReference type="Proteomes" id="UP001501676"/>
    </source>
</evidence>
<dbReference type="EMBL" id="BAAAYN010000027">
    <property type="protein sequence ID" value="GAA3390220.1"/>
    <property type="molecule type" value="Genomic_DNA"/>
</dbReference>
<evidence type="ECO:0000256" key="10">
    <source>
        <dbReference type="SAM" id="MobiDB-lite"/>
    </source>
</evidence>
<keyword evidence="7" id="KW-0408">Iron</keyword>
<keyword evidence="5 11" id="KW-1133">Transmembrane helix</keyword>
<keyword evidence="8" id="KW-0443">Lipid metabolism</keyword>
<evidence type="ECO:0000256" key="11">
    <source>
        <dbReference type="SAM" id="Phobius"/>
    </source>
</evidence>
<evidence type="ECO:0000259" key="12">
    <source>
        <dbReference type="Pfam" id="PF00487"/>
    </source>
</evidence>
<keyword evidence="3 11" id="KW-0812">Transmembrane</keyword>
<feature type="transmembrane region" description="Helical" evidence="11">
    <location>
        <begin position="35"/>
        <end position="57"/>
    </location>
</feature>
<evidence type="ECO:0000313" key="13">
    <source>
        <dbReference type="EMBL" id="GAA3390220.1"/>
    </source>
</evidence>
<accession>A0ABP6T0P6</accession>
<evidence type="ECO:0000256" key="4">
    <source>
        <dbReference type="ARBA" id="ARBA00022832"/>
    </source>
</evidence>
<name>A0ABP6T0P6_9ACTN</name>
<protein>
    <submittedName>
        <fullName evidence="13">Acyl-CoA desaturase</fullName>
    </submittedName>
</protein>
<keyword evidence="14" id="KW-1185">Reference proteome</keyword>
<dbReference type="RefSeq" id="WP_345729998.1">
    <property type="nucleotide sequence ID" value="NZ_BAAAYN010000027.1"/>
</dbReference>
<dbReference type="Proteomes" id="UP001501676">
    <property type="component" value="Unassembled WGS sequence"/>
</dbReference>
<feature type="region of interest" description="Disordered" evidence="10">
    <location>
        <begin position="1"/>
        <end position="20"/>
    </location>
</feature>
<keyword evidence="6" id="KW-0560">Oxidoreductase</keyword>
<gene>
    <name evidence="13" type="ORF">GCM10020369_43360</name>
</gene>